<dbReference type="Pfam" id="PF07435">
    <property type="entry name" value="YycH"/>
    <property type="match status" value="1"/>
</dbReference>
<dbReference type="EMBL" id="FOXU01000007">
    <property type="protein sequence ID" value="SFQ67183.1"/>
    <property type="molecule type" value="Genomic_DNA"/>
</dbReference>
<feature type="domain" description="Regulatory protein YycH" evidence="2">
    <location>
        <begin position="7"/>
        <end position="429"/>
    </location>
</feature>
<accession>A0A1I6AF01</accession>
<keyword evidence="1" id="KW-1133">Transmembrane helix</keyword>
<dbReference type="InterPro" id="IPR009996">
    <property type="entry name" value="YycH"/>
</dbReference>
<dbReference type="Proteomes" id="UP000198734">
    <property type="component" value="Unassembled WGS sequence"/>
</dbReference>
<proteinExistence type="predicted"/>
<dbReference type="InterPro" id="IPR042274">
    <property type="entry name" value="YycH/YycI_2"/>
</dbReference>
<feature type="transmembrane region" description="Helical" evidence="1">
    <location>
        <begin position="12"/>
        <end position="31"/>
    </location>
</feature>
<dbReference type="CDD" id="cd15787">
    <property type="entry name" value="YycH_N"/>
    <property type="match status" value="1"/>
</dbReference>
<name>A0A1I6AF01_9BACI</name>
<dbReference type="RefSeq" id="WP_093537991.1">
    <property type="nucleotide sequence ID" value="NZ_FOXU01000007.1"/>
</dbReference>
<evidence type="ECO:0000313" key="4">
    <source>
        <dbReference type="Proteomes" id="UP000198734"/>
    </source>
</evidence>
<dbReference type="Gene3D" id="3.30.310.160">
    <property type="entry name" value="YycH protein, domain 2"/>
    <property type="match status" value="1"/>
</dbReference>
<keyword evidence="1" id="KW-0812">Transmembrane</keyword>
<dbReference type="STRING" id="126156.SAMN05421670_3335"/>
<gene>
    <name evidence="3" type="ORF">SAMN05421670_3335</name>
</gene>
<dbReference type="AlphaFoldDB" id="A0A1I6AF01"/>
<evidence type="ECO:0000256" key="1">
    <source>
        <dbReference type="SAM" id="Phobius"/>
    </source>
</evidence>
<protein>
    <submittedName>
        <fullName evidence="3">Two-component signal transduction system YycFG, regulatory protein YycH</fullName>
    </submittedName>
</protein>
<evidence type="ECO:0000259" key="2">
    <source>
        <dbReference type="Pfam" id="PF07435"/>
    </source>
</evidence>
<dbReference type="Gene3D" id="3.10.450.310">
    <property type="match status" value="1"/>
</dbReference>
<organism evidence="3 4">
    <name type="scientific">Psychrobacillus psychrotolerans</name>
    <dbReference type="NCBI Taxonomy" id="126156"/>
    <lineage>
        <taxon>Bacteria</taxon>
        <taxon>Bacillati</taxon>
        <taxon>Bacillota</taxon>
        <taxon>Bacilli</taxon>
        <taxon>Bacillales</taxon>
        <taxon>Bacillaceae</taxon>
        <taxon>Psychrobacillus</taxon>
    </lineage>
</organism>
<keyword evidence="1" id="KW-0472">Membrane</keyword>
<keyword evidence="4" id="KW-1185">Reference proteome</keyword>
<dbReference type="OrthoDB" id="2382185at2"/>
<sequence length="442" mass="50861">MGLKYIEQLKSVVLVLLIFLSFTLTFAIWTYSPVIQTSEGTTVDISIAQKKKMEDVIKPYRMIISQEGELKGSFNSKPIEFILDNMKNWEIQTVELASNKLNTDQINEFIKKPNRASLFFAADVPVEVLGTTLKFANPAFPDAYFNRLIIDWSEEAPEHMNLYFISTSQQKMYTATAEQVNKSGFTDRILKYTEKMQVYNEIITDNKLSLYVSSSPEKILSYTYSIKEIESEKFKDALFNNPSLVRSNSVGTNELQFTDDSALMRVNYNSRSFGYVHPASENDNPGVPVDLIQNSLNFVNEHNGWTDDYRYYRMNTDNSQINYQLYFADLPVFGREISTEISQKWGVERVYQYYHPLYTLAAAVPFKTREVELASGQSVYDFLSNATDINTDTIDDVIIGYYLSRDETQPHFNLEPSWYYLESGSWIPISPELLGGMKYGLE</sequence>
<evidence type="ECO:0000313" key="3">
    <source>
        <dbReference type="EMBL" id="SFQ67183.1"/>
    </source>
</evidence>
<reference evidence="4" key="1">
    <citation type="submission" date="2016-10" db="EMBL/GenBank/DDBJ databases">
        <authorList>
            <person name="Varghese N."/>
            <person name="Submissions S."/>
        </authorList>
    </citation>
    <scope>NUCLEOTIDE SEQUENCE [LARGE SCALE GENOMIC DNA]</scope>
    <source>
        <strain evidence="4">DSM 11706</strain>
    </source>
</reference>